<dbReference type="EMBL" id="JAAKZG010000007">
    <property type="protein sequence ID" value="NGN42939.1"/>
    <property type="molecule type" value="Genomic_DNA"/>
</dbReference>
<protein>
    <submittedName>
        <fullName evidence="1">DUF982 domain-containing protein</fullName>
    </submittedName>
</protein>
<name>A0A7C9R977_9HYPH</name>
<evidence type="ECO:0000313" key="1">
    <source>
        <dbReference type="EMBL" id="NGN42939.1"/>
    </source>
</evidence>
<dbReference type="Gene3D" id="6.10.250.730">
    <property type="match status" value="1"/>
</dbReference>
<reference evidence="1 2" key="1">
    <citation type="submission" date="2020-02" db="EMBL/GenBank/DDBJ databases">
        <title>Genome sequence of the type strain CGMCC 1.15528 of Mesorhizobium zhangyense.</title>
        <authorList>
            <person name="Gao J."/>
            <person name="Sun J."/>
        </authorList>
    </citation>
    <scope>NUCLEOTIDE SEQUENCE [LARGE SCALE GENOMIC DNA]</scope>
    <source>
        <strain evidence="1 2">CGMCC 1.15528</strain>
    </source>
</reference>
<dbReference type="Proteomes" id="UP000481252">
    <property type="component" value="Unassembled WGS sequence"/>
</dbReference>
<gene>
    <name evidence="1" type="ORF">G6N74_17860</name>
</gene>
<dbReference type="RefSeq" id="WP_165119304.1">
    <property type="nucleotide sequence ID" value="NZ_JAAKZG010000007.1"/>
</dbReference>
<organism evidence="1 2">
    <name type="scientific">Mesorhizobium zhangyense</name>
    <dbReference type="NCBI Taxonomy" id="1776730"/>
    <lineage>
        <taxon>Bacteria</taxon>
        <taxon>Pseudomonadati</taxon>
        <taxon>Pseudomonadota</taxon>
        <taxon>Alphaproteobacteria</taxon>
        <taxon>Hyphomicrobiales</taxon>
        <taxon>Phyllobacteriaceae</taxon>
        <taxon>Mesorhizobium</taxon>
    </lineage>
</organism>
<keyword evidence="2" id="KW-1185">Reference proteome</keyword>
<dbReference type="Pfam" id="PF06169">
    <property type="entry name" value="DUF982"/>
    <property type="match status" value="1"/>
</dbReference>
<evidence type="ECO:0000313" key="2">
    <source>
        <dbReference type="Proteomes" id="UP000481252"/>
    </source>
</evidence>
<accession>A0A7C9R977</accession>
<sequence>MDRLQFFMPVRLVAGSDEIVTEIYSVDQALDFLQAWPVGRQGPVYRTTLKACTAAMIDQVTAEDARRSFMAFSRMTGLLSRDATIPPAPDPDAWMRPAAK</sequence>
<proteinExistence type="predicted"/>
<comment type="caution">
    <text evidence="1">The sequence shown here is derived from an EMBL/GenBank/DDBJ whole genome shotgun (WGS) entry which is preliminary data.</text>
</comment>
<dbReference type="InterPro" id="IPR010385">
    <property type="entry name" value="DUF982"/>
</dbReference>
<dbReference type="AlphaFoldDB" id="A0A7C9R977"/>